<feature type="domain" description="C2H2-type" evidence="13">
    <location>
        <begin position="524"/>
        <end position="551"/>
    </location>
</feature>
<dbReference type="Pfam" id="PF00096">
    <property type="entry name" value="zf-C2H2"/>
    <property type="match status" value="6"/>
</dbReference>
<keyword evidence="10" id="KW-0539">Nucleus</keyword>
<dbReference type="AlphaFoldDB" id="A0A8J6EV14"/>
<dbReference type="GO" id="GO:0000978">
    <property type="term" value="F:RNA polymerase II cis-regulatory region sequence-specific DNA binding"/>
    <property type="evidence" value="ECO:0007669"/>
    <property type="project" value="TreeGrafter"/>
</dbReference>
<feature type="domain" description="C2H2-type" evidence="13">
    <location>
        <begin position="351"/>
        <end position="382"/>
    </location>
</feature>
<dbReference type="PANTHER" id="PTHR24399:SF23">
    <property type="entry name" value="C2H2-TYPE DOMAIN-CONTAINING PROTEIN"/>
    <property type="match status" value="1"/>
</dbReference>
<dbReference type="InterPro" id="IPR013087">
    <property type="entry name" value="Znf_C2H2_type"/>
</dbReference>
<feature type="compositionally biased region" description="Acidic residues" evidence="12">
    <location>
        <begin position="26"/>
        <end position="35"/>
    </location>
</feature>
<evidence type="ECO:0000259" key="13">
    <source>
        <dbReference type="PROSITE" id="PS50157"/>
    </source>
</evidence>
<dbReference type="PANTHER" id="PTHR24399">
    <property type="entry name" value="ZINC FINGER AND BTB DOMAIN-CONTAINING"/>
    <property type="match status" value="1"/>
</dbReference>
<dbReference type="GO" id="GO:0008270">
    <property type="term" value="F:zinc ion binding"/>
    <property type="evidence" value="ECO:0007669"/>
    <property type="project" value="UniProtKB-KW"/>
</dbReference>
<feature type="compositionally biased region" description="Basic and acidic residues" evidence="12">
    <location>
        <begin position="196"/>
        <end position="216"/>
    </location>
</feature>
<dbReference type="SUPFAM" id="SSF57667">
    <property type="entry name" value="beta-beta-alpha zinc fingers"/>
    <property type="match status" value="5"/>
</dbReference>
<keyword evidence="7" id="KW-0805">Transcription regulation</keyword>
<feature type="region of interest" description="Disordered" evidence="12">
    <location>
        <begin position="151"/>
        <end position="262"/>
    </location>
</feature>
<organism evidence="14 15">
    <name type="scientific">Eleutherodactylus coqui</name>
    <name type="common">Puerto Rican coqui</name>
    <dbReference type="NCBI Taxonomy" id="57060"/>
    <lineage>
        <taxon>Eukaryota</taxon>
        <taxon>Metazoa</taxon>
        <taxon>Chordata</taxon>
        <taxon>Craniata</taxon>
        <taxon>Vertebrata</taxon>
        <taxon>Euteleostomi</taxon>
        <taxon>Amphibia</taxon>
        <taxon>Batrachia</taxon>
        <taxon>Anura</taxon>
        <taxon>Neobatrachia</taxon>
        <taxon>Hyloidea</taxon>
        <taxon>Eleutherodactylidae</taxon>
        <taxon>Eleutherodactylinae</taxon>
        <taxon>Eleutherodactylus</taxon>
        <taxon>Eleutherodactylus</taxon>
    </lineage>
</organism>
<dbReference type="FunFam" id="3.30.160.60:FF:001136">
    <property type="entry name" value="Zinc finger protein 408"/>
    <property type="match status" value="1"/>
</dbReference>
<feature type="domain" description="C2H2-type" evidence="13">
    <location>
        <begin position="496"/>
        <end position="523"/>
    </location>
</feature>
<evidence type="ECO:0000256" key="3">
    <source>
        <dbReference type="ARBA" id="ARBA00022723"/>
    </source>
</evidence>
<name>A0A8J6EV14_ELECQ</name>
<reference evidence="14" key="1">
    <citation type="thesis" date="2020" institute="ProQuest LLC" country="789 East Eisenhower Parkway, Ann Arbor, MI, USA">
        <title>Comparative Genomics and Chromosome Evolution.</title>
        <authorList>
            <person name="Mudd A.B."/>
        </authorList>
    </citation>
    <scope>NUCLEOTIDE SEQUENCE</scope>
    <source>
        <strain evidence="14">HN-11 Male</strain>
        <tissue evidence="14">Kidney and liver</tissue>
    </source>
</reference>
<dbReference type="Proteomes" id="UP000770717">
    <property type="component" value="Unassembled WGS sequence"/>
</dbReference>
<keyword evidence="4" id="KW-0677">Repeat</keyword>
<feature type="domain" description="C2H2-type" evidence="13">
    <location>
        <begin position="267"/>
        <end position="294"/>
    </location>
</feature>
<comment type="caution">
    <text evidence="14">The sequence shown here is derived from an EMBL/GenBank/DDBJ whole genome shotgun (WGS) entry which is preliminary data.</text>
</comment>
<dbReference type="FunFam" id="3.30.160.60:FF:000638">
    <property type="entry name" value="Zinc finger protein 184"/>
    <property type="match status" value="1"/>
</dbReference>
<dbReference type="OrthoDB" id="8117402at2759"/>
<accession>A0A8J6EV14</accession>
<keyword evidence="5 11" id="KW-0863">Zinc-finger</keyword>
<evidence type="ECO:0000256" key="7">
    <source>
        <dbReference type="ARBA" id="ARBA00023015"/>
    </source>
</evidence>
<sequence length="651" mass="72623">MVCDEDNGGKTPCPVYVESDSYVSDPVEETDDDDGQERRTKEILDSHQLSSLQPEVLVVTPQSMSFTSAGGSELEATAVTAEEEVAMSPIIPELEGAKLVVNTELTADILPHAPSKAEEYAQTTESTDDVDCERIEATSNKSNNVSLVKSIHKPQIKTPVPNVPTDGTKQVHKSTENSKTMKRKKATADISPGGESKIRDGCTEVQEAKPSGEKDKRNSKKKCSGTAGKKDQPQVMKSKEPKDTPENPKKAIETKATKPKGQSERRFHCKDCNKSFFQLCHLKRHSFIHSGFKPFLCPACGKEYCSQESFRAHLLSHQGLRPFKCSQCDKAYGTQRDLKEHSVLHTGQRPYRCEDCGKSFARRPTLRIHRKNYCMPHTSEAKSVLQCGVCNKQLANVCSLRNHMLIHTGEKPYTCSDCGSTFRHRGNLRSHQRLHTGEKPYKCQYCGDAFPQQPELKRHLIIHTGEMHLCTICGKALKDPHTLRAHERLHTGDRPFLCKYCGKSYPIATKLRRHLKSHLEEKPFRCHVCGMGYSSQHSLNRHLHSHRGEGQKFYVVTKEVTMENTEPGHALLLVQVNQNSERILVAGCTENSDLGTSPSPLLPIGSETLEVHSGREHEDGILQKEHSPSVLLVPQTLEFSTVAEVVVEIGV</sequence>
<evidence type="ECO:0000256" key="2">
    <source>
        <dbReference type="ARBA" id="ARBA00006991"/>
    </source>
</evidence>
<feature type="compositionally biased region" description="Basic and acidic residues" evidence="12">
    <location>
        <begin position="228"/>
        <end position="262"/>
    </location>
</feature>
<evidence type="ECO:0000313" key="15">
    <source>
        <dbReference type="Proteomes" id="UP000770717"/>
    </source>
</evidence>
<evidence type="ECO:0000256" key="5">
    <source>
        <dbReference type="ARBA" id="ARBA00022771"/>
    </source>
</evidence>
<feature type="domain" description="C2H2-type" evidence="13">
    <location>
        <begin position="441"/>
        <end position="468"/>
    </location>
</feature>
<feature type="domain" description="C2H2-type" evidence="13">
    <location>
        <begin position="413"/>
        <end position="440"/>
    </location>
</feature>
<dbReference type="PROSITE" id="PS50157">
    <property type="entry name" value="ZINC_FINGER_C2H2_2"/>
    <property type="match status" value="10"/>
</dbReference>
<feature type="domain" description="C2H2-type" evidence="13">
    <location>
        <begin position="385"/>
        <end position="412"/>
    </location>
</feature>
<keyword evidence="3" id="KW-0479">Metal-binding</keyword>
<dbReference type="GO" id="GO:0001227">
    <property type="term" value="F:DNA-binding transcription repressor activity, RNA polymerase II-specific"/>
    <property type="evidence" value="ECO:0007669"/>
    <property type="project" value="TreeGrafter"/>
</dbReference>
<keyword evidence="9" id="KW-0804">Transcription</keyword>
<keyword evidence="6" id="KW-0862">Zinc</keyword>
<comment type="subcellular location">
    <subcellularLocation>
        <location evidence="1">Nucleus</location>
    </subcellularLocation>
</comment>
<feature type="domain" description="C2H2-type" evidence="13">
    <location>
        <begin position="468"/>
        <end position="495"/>
    </location>
</feature>
<feature type="domain" description="C2H2-type" evidence="13">
    <location>
        <begin position="295"/>
        <end position="322"/>
    </location>
</feature>
<dbReference type="FunFam" id="3.30.160.60:FF:000849">
    <property type="entry name" value="Zinc finger protein 408"/>
    <property type="match status" value="1"/>
</dbReference>
<keyword evidence="8" id="KW-0238">DNA-binding</keyword>
<dbReference type="Gene3D" id="3.30.160.60">
    <property type="entry name" value="Classic Zinc Finger"/>
    <property type="match status" value="9"/>
</dbReference>
<dbReference type="Pfam" id="PF13912">
    <property type="entry name" value="zf-C2H2_6"/>
    <property type="match status" value="2"/>
</dbReference>
<evidence type="ECO:0000256" key="11">
    <source>
        <dbReference type="PROSITE-ProRule" id="PRU00042"/>
    </source>
</evidence>
<evidence type="ECO:0000256" key="12">
    <source>
        <dbReference type="SAM" id="MobiDB-lite"/>
    </source>
</evidence>
<dbReference type="SMART" id="SM00355">
    <property type="entry name" value="ZnF_C2H2"/>
    <property type="match status" value="10"/>
</dbReference>
<dbReference type="PROSITE" id="PS00028">
    <property type="entry name" value="ZINC_FINGER_C2H2_1"/>
    <property type="match status" value="9"/>
</dbReference>
<feature type="domain" description="C2H2-type" evidence="13">
    <location>
        <begin position="323"/>
        <end position="350"/>
    </location>
</feature>
<evidence type="ECO:0000256" key="9">
    <source>
        <dbReference type="ARBA" id="ARBA00023163"/>
    </source>
</evidence>
<evidence type="ECO:0000256" key="8">
    <source>
        <dbReference type="ARBA" id="ARBA00023125"/>
    </source>
</evidence>
<dbReference type="InterPro" id="IPR036236">
    <property type="entry name" value="Znf_C2H2_sf"/>
</dbReference>
<dbReference type="EMBL" id="WNTK01000012">
    <property type="protein sequence ID" value="KAG9475854.1"/>
    <property type="molecule type" value="Genomic_DNA"/>
</dbReference>
<comment type="similarity">
    <text evidence="2">Belongs to the krueppel C2H2-type zinc-finger protein family.</text>
</comment>
<evidence type="ECO:0000313" key="14">
    <source>
        <dbReference type="EMBL" id="KAG9475854.1"/>
    </source>
</evidence>
<protein>
    <recommendedName>
        <fullName evidence="13">C2H2-type domain-containing protein</fullName>
    </recommendedName>
</protein>
<keyword evidence="15" id="KW-1185">Reference proteome</keyword>
<evidence type="ECO:0000256" key="4">
    <source>
        <dbReference type="ARBA" id="ARBA00022737"/>
    </source>
</evidence>
<evidence type="ECO:0000256" key="6">
    <source>
        <dbReference type="ARBA" id="ARBA00022833"/>
    </source>
</evidence>
<proteinExistence type="inferred from homology"/>
<evidence type="ECO:0000256" key="1">
    <source>
        <dbReference type="ARBA" id="ARBA00004123"/>
    </source>
</evidence>
<dbReference type="FunFam" id="3.30.160.60:FF:001437">
    <property type="entry name" value="Zinc finger protein 594"/>
    <property type="match status" value="1"/>
</dbReference>
<gene>
    <name evidence="14" type="ORF">GDO78_003968</name>
</gene>
<dbReference type="FunFam" id="3.30.160.60:FF:001119">
    <property type="entry name" value="zinc finger protein 408"/>
    <property type="match status" value="1"/>
</dbReference>
<feature type="region of interest" description="Disordered" evidence="12">
    <location>
        <begin position="1"/>
        <end position="47"/>
    </location>
</feature>
<feature type="compositionally biased region" description="Basic and acidic residues" evidence="12">
    <location>
        <begin position="36"/>
        <end position="45"/>
    </location>
</feature>
<evidence type="ECO:0000256" key="10">
    <source>
        <dbReference type="ARBA" id="ARBA00023242"/>
    </source>
</evidence>
<dbReference type="GO" id="GO:0005654">
    <property type="term" value="C:nucleoplasm"/>
    <property type="evidence" value="ECO:0007669"/>
    <property type="project" value="TreeGrafter"/>
</dbReference>